<keyword evidence="2" id="KW-1185">Reference proteome</keyword>
<reference evidence="2" key="1">
    <citation type="journal article" date="2022" name="Mol. Ecol. Resour.">
        <title>The genomes of chicory, endive, great burdock and yacon provide insights into Asteraceae palaeo-polyploidization history and plant inulin production.</title>
        <authorList>
            <person name="Fan W."/>
            <person name="Wang S."/>
            <person name="Wang H."/>
            <person name="Wang A."/>
            <person name="Jiang F."/>
            <person name="Liu H."/>
            <person name="Zhao H."/>
            <person name="Xu D."/>
            <person name="Zhang Y."/>
        </authorList>
    </citation>
    <scope>NUCLEOTIDE SEQUENCE [LARGE SCALE GENOMIC DNA]</scope>
    <source>
        <strain evidence="2">cv. Punajuju</strain>
    </source>
</reference>
<sequence>MISPFLHTNQHPPATALVLPSINFNRSPPSLAFSHPSMASTNQFEFHDFLPLMADKLGGERLIEELCSGFRLLMDPVKCAITFDSLKKNSAVLGLGDLNDDDLLSMLKEGDSDGDGALNQTEFCVLMFRLSPGLMKESWCLLEALHLH</sequence>
<organism evidence="1 2">
    <name type="scientific">Cichorium intybus</name>
    <name type="common">Chicory</name>
    <dbReference type="NCBI Taxonomy" id="13427"/>
    <lineage>
        <taxon>Eukaryota</taxon>
        <taxon>Viridiplantae</taxon>
        <taxon>Streptophyta</taxon>
        <taxon>Embryophyta</taxon>
        <taxon>Tracheophyta</taxon>
        <taxon>Spermatophyta</taxon>
        <taxon>Magnoliopsida</taxon>
        <taxon>eudicotyledons</taxon>
        <taxon>Gunneridae</taxon>
        <taxon>Pentapetalae</taxon>
        <taxon>asterids</taxon>
        <taxon>campanulids</taxon>
        <taxon>Asterales</taxon>
        <taxon>Asteraceae</taxon>
        <taxon>Cichorioideae</taxon>
        <taxon>Cichorieae</taxon>
        <taxon>Cichoriinae</taxon>
        <taxon>Cichorium</taxon>
    </lineage>
</organism>
<reference evidence="1 2" key="2">
    <citation type="journal article" date="2022" name="Mol. Ecol. Resour.">
        <title>The genomes of chicory, endive, great burdock and yacon provide insights into Asteraceae paleo-polyploidization history and plant inulin production.</title>
        <authorList>
            <person name="Fan W."/>
            <person name="Wang S."/>
            <person name="Wang H."/>
            <person name="Wang A."/>
            <person name="Jiang F."/>
            <person name="Liu H."/>
            <person name="Zhao H."/>
            <person name="Xu D."/>
            <person name="Zhang Y."/>
        </authorList>
    </citation>
    <scope>NUCLEOTIDE SEQUENCE [LARGE SCALE GENOMIC DNA]</scope>
    <source>
        <strain evidence="2">cv. Punajuju</strain>
        <tissue evidence="1">Leaves</tissue>
    </source>
</reference>
<gene>
    <name evidence="1" type="ORF">L2E82_46225</name>
</gene>
<evidence type="ECO:0000313" key="2">
    <source>
        <dbReference type="Proteomes" id="UP001055811"/>
    </source>
</evidence>
<evidence type="ECO:0000313" key="1">
    <source>
        <dbReference type="EMBL" id="KAI3688570.1"/>
    </source>
</evidence>
<protein>
    <submittedName>
        <fullName evidence="1">Uncharacterized protein</fullName>
    </submittedName>
</protein>
<proteinExistence type="predicted"/>
<name>A0ACB8YX20_CICIN</name>
<dbReference type="Proteomes" id="UP001055811">
    <property type="component" value="Linkage Group LG09"/>
</dbReference>
<dbReference type="EMBL" id="CM042017">
    <property type="protein sequence ID" value="KAI3688570.1"/>
    <property type="molecule type" value="Genomic_DNA"/>
</dbReference>
<accession>A0ACB8YX20</accession>
<comment type="caution">
    <text evidence="1">The sequence shown here is derived from an EMBL/GenBank/DDBJ whole genome shotgun (WGS) entry which is preliminary data.</text>
</comment>